<gene>
    <name evidence="4" type="ORF">Sradi_5139300</name>
</gene>
<dbReference type="PANTHER" id="PTHR45631:SF44">
    <property type="entry name" value="CARBOHYDRATE-BINDING PROTEIN OF THE ER PROTEIN"/>
    <property type="match status" value="1"/>
</dbReference>
<dbReference type="AlphaFoldDB" id="A0AAW2M2G3"/>
<keyword evidence="2" id="KW-0732">Signal</keyword>
<dbReference type="InterPro" id="IPR024788">
    <property type="entry name" value="Malectin-like_Carb-bd_dom"/>
</dbReference>
<protein>
    <submittedName>
        <fullName evidence="4">LRR receptor-like serine/threonine-protein kinase</fullName>
    </submittedName>
</protein>
<evidence type="ECO:0000259" key="3">
    <source>
        <dbReference type="Pfam" id="PF12819"/>
    </source>
</evidence>
<keyword evidence="4" id="KW-0675">Receptor</keyword>
<dbReference type="GO" id="GO:0016301">
    <property type="term" value="F:kinase activity"/>
    <property type="evidence" value="ECO:0007669"/>
    <property type="project" value="UniProtKB-KW"/>
</dbReference>
<name>A0AAW2M2G3_SESRA</name>
<feature type="chain" id="PRO_5043980011" evidence="2">
    <location>
        <begin position="19"/>
        <end position="411"/>
    </location>
</feature>
<comment type="subcellular location">
    <subcellularLocation>
        <location evidence="1">Membrane</location>
        <topology evidence="1">Single-pass membrane protein</topology>
    </subcellularLocation>
</comment>
<feature type="signal peptide" evidence="2">
    <location>
        <begin position="1"/>
        <end position="18"/>
    </location>
</feature>
<evidence type="ECO:0000256" key="2">
    <source>
        <dbReference type="SAM" id="SignalP"/>
    </source>
</evidence>
<proteinExistence type="predicted"/>
<organism evidence="4">
    <name type="scientific">Sesamum radiatum</name>
    <name type="common">Black benniseed</name>
    <dbReference type="NCBI Taxonomy" id="300843"/>
    <lineage>
        <taxon>Eukaryota</taxon>
        <taxon>Viridiplantae</taxon>
        <taxon>Streptophyta</taxon>
        <taxon>Embryophyta</taxon>
        <taxon>Tracheophyta</taxon>
        <taxon>Spermatophyta</taxon>
        <taxon>Magnoliopsida</taxon>
        <taxon>eudicotyledons</taxon>
        <taxon>Gunneridae</taxon>
        <taxon>Pentapetalae</taxon>
        <taxon>asterids</taxon>
        <taxon>lamiids</taxon>
        <taxon>Lamiales</taxon>
        <taxon>Pedaliaceae</taxon>
        <taxon>Sesamum</taxon>
    </lineage>
</organism>
<comment type="caution">
    <text evidence="4">The sequence shown here is derived from an EMBL/GenBank/DDBJ whole genome shotgun (WGS) entry which is preliminary data.</text>
</comment>
<dbReference type="GO" id="GO:0016020">
    <property type="term" value="C:membrane"/>
    <property type="evidence" value="ECO:0007669"/>
    <property type="project" value="UniProtKB-SubCell"/>
</dbReference>
<reference evidence="4" key="1">
    <citation type="submission" date="2020-06" db="EMBL/GenBank/DDBJ databases">
        <authorList>
            <person name="Li T."/>
            <person name="Hu X."/>
            <person name="Zhang T."/>
            <person name="Song X."/>
            <person name="Zhang H."/>
            <person name="Dai N."/>
            <person name="Sheng W."/>
            <person name="Hou X."/>
            <person name="Wei L."/>
        </authorList>
    </citation>
    <scope>NUCLEOTIDE SEQUENCE</scope>
    <source>
        <strain evidence="4">G02</strain>
        <tissue evidence="4">Leaf</tissue>
    </source>
</reference>
<accession>A0AAW2M2G3</accession>
<dbReference type="EMBL" id="JACGWJ010000023">
    <property type="protein sequence ID" value="KAL0325700.1"/>
    <property type="molecule type" value="Genomic_DNA"/>
</dbReference>
<reference evidence="4" key="2">
    <citation type="journal article" date="2024" name="Plant">
        <title>Genomic evolution and insights into agronomic trait innovations of Sesamum species.</title>
        <authorList>
            <person name="Miao H."/>
            <person name="Wang L."/>
            <person name="Qu L."/>
            <person name="Liu H."/>
            <person name="Sun Y."/>
            <person name="Le M."/>
            <person name="Wang Q."/>
            <person name="Wei S."/>
            <person name="Zheng Y."/>
            <person name="Lin W."/>
            <person name="Duan Y."/>
            <person name="Cao H."/>
            <person name="Xiong S."/>
            <person name="Wang X."/>
            <person name="Wei L."/>
            <person name="Li C."/>
            <person name="Ma Q."/>
            <person name="Ju M."/>
            <person name="Zhao R."/>
            <person name="Li G."/>
            <person name="Mu C."/>
            <person name="Tian Q."/>
            <person name="Mei H."/>
            <person name="Zhang T."/>
            <person name="Gao T."/>
            <person name="Zhang H."/>
        </authorList>
    </citation>
    <scope>NUCLEOTIDE SEQUENCE</scope>
    <source>
        <strain evidence="4">G02</strain>
    </source>
</reference>
<dbReference type="PANTHER" id="PTHR45631">
    <property type="entry name" value="OS07G0107800 PROTEIN-RELATED"/>
    <property type="match status" value="1"/>
</dbReference>
<keyword evidence="4" id="KW-0808">Transferase</keyword>
<keyword evidence="4" id="KW-0418">Kinase</keyword>
<sequence>MEKLVAVLLLVSAAGAHAASFPFILNYVLRIDCGLTGKTTEHYNNLTWFPDSFFIDPGKTKQITSSPNVSQIMTTLRYFPHGEDMNCYRLQLTNTQKYIFRAGFYYGNYDGKSQPPVFDLSLGGQKWATVNSSATTDVPVFQELIYAPRNDNISVCLMGRKEYGSATPFISFLEATYLDEDETDINHSVYGMMRNGTAYHLVARLNFGGHDQVIEPWSGMADVCEERLNRYWTPQPMPGYTNLTFAAISCSGTAYDNRPPNSVINTAISPTSDSQSIYVPVNFPTTTPQSAYIVLYFYQNRIMDGPPENLNATRNMDVYIDGIMRRNVMLEGFRSGDVVTLYPVLVQGTMNVTISPANGTVLPPLLNGMEVYYATELAEEASTSNGDFKISCSFIMVGVCQLIVSVFLGLI</sequence>
<evidence type="ECO:0000256" key="1">
    <source>
        <dbReference type="ARBA" id="ARBA00004167"/>
    </source>
</evidence>
<evidence type="ECO:0000313" key="4">
    <source>
        <dbReference type="EMBL" id="KAL0325700.1"/>
    </source>
</evidence>
<feature type="domain" description="Malectin-like" evidence="3">
    <location>
        <begin position="31"/>
        <end position="373"/>
    </location>
</feature>
<dbReference type="Pfam" id="PF12819">
    <property type="entry name" value="Malectin_like"/>
    <property type="match status" value="1"/>
</dbReference>